<name>A0ABZ0ZPA7_9ACTN</name>
<dbReference type="Proteomes" id="UP001327225">
    <property type="component" value="Chromosome"/>
</dbReference>
<keyword evidence="1" id="KW-0812">Transmembrane</keyword>
<protein>
    <recommendedName>
        <fullName evidence="4">DUF3040 domain-containing protein</fullName>
    </recommendedName>
</protein>
<dbReference type="RefSeq" id="WP_322456433.1">
    <property type="nucleotide sequence ID" value="NZ_CP141059.1"/>
</dbReference>
<evidence type="ECO:0000256" key="1">
    <source>
        <dbReference type="SAM" id="Phobius"/>
    </source>
</evidence>
<feature type="transmembrane region" description="Helical" evidence="1">
    <location>
        <begin position="74"/>
        <end position="94"/>
    </location>
</feature>
<feature type="transmembrane region" description="Helical" evidence="1">
    <location>
        <begin position="49"/>
        <end position="68"/>
    </location>
</feature>
<accession>A0ABZ0ZPA7</accession>
<proteinExistence type="predicted"/>
<keyword evidence="1" id="KW-0472">Membrane</keyword>
<sequence length="103" mass="10567">MDEDELRAAPAIDTISLLVTAARRAGFDVDSDPLDQVAVDVGPRRTGWLHVRAMAVAGVAILAAAIGAESTSDGKAAVVASILVLMCASLADIYNGRPAAPRP</sequence>
<keyword evidence="1" id="KW-1133">Transmembrane helix</keyword>
<dbReference type="EMBL" id="CP141059">
    <property type="protein sequence ID" value="WQQ25604.1"/>
    <property type="molecule type" value="Genomic_DNA"/>
</dbReference>
<gene>
    <name evidence="2" type="ORF">SHK19_16755</name>
</gene>
<evidence type="ECO:0008006" key="4">
    <source>
        <dbReference type="Google" id="ProtNLM"/>
    </source>
</evidence>
<organism evidence="2 3">
    <name type="scientific">Nocardioides bizhenqiangii</name>
    <dbReference type="NCBI Taxonomy" id="3095076"/>
    <lineage>
        <taxon>Bacteria</taxon>
        <taxon>Bacillati</taxon>
        <taxon>Actinomycetota</taxon>
        <taxon>Actinomycetes</taxon>
        <taxon>Propionibacteriales</taxon>
        <taxon>Nocardioidaceae</taxon>
        <taxon>Nocardioides</taxon>
    </lineage>
</organism>
<keyword evidence="3" id="KW-1185">Reference proteome</keyword>
<evidence type="ECO:0000313" key="2">
    <source>
        <dbReference type="EMBL" id="WQQ25604.1"/>
    </source>
</evidence>
<evidence type="ECO:0000313" key="3">
    <source>
        <dbReference type="Proteomes" id="UP001327225"/>
    </source>
</evidence>
<reference evidence="3" key="1">
    <citation type="submission" date="2023-12" db="EMBL/GenBank/DDBJ databases">
        <title>Novel species in genus Nocardioides.</title>
        <authorList>
            <person name="Zhou H."/>
        </authorList>
    </citation>
    <scope>NUCLEOTIDE SEQUENCE [LARGE SCALE GENOMIC DNA]</scope>
    <source>
        <strain evidence="3">HM61</strain>
    </source>
</reference>